<dbReference type="PANTHER" id="PTHR43267:SF1">
    <property type="entry name" value="TRNA THREONYLCARBAMOYLADENOSINE DEHYDRATASE"/>
    <property type="match status" value="1"/>
</dbReference>
<reference evidence="2 3" key="1">
    <citation type="submission" date="2020-08" db="EMBL/GenBank/DDBJ databases">
        <title>A Genomic Blueprint of the Chicken Gut Microbiome.</title>
        <authorList>
            <person name="Gilroy R."/>
            <person name="Ravi A."/>
            <person name="Getino M."/>
            <person name="Pursley I."/>
            <person name="Horton D.L."/>
            <person name="Alikhan N.-F."/>
            <person name="Baker D."/>
            <person name="Gharbi K."/>
            <person name="Hall N."/>
            <person name="Watson M."/>
            <person name="Adriaenssens E.M."/>
            <person name="Foster-Nyarko E."/>
            <person name="Jarju S."/>
            <person name="Secka A."/>
            <person name="Antonio M."/>
            <person name="Oren A."/>
            <person name="Chaudhuri R."/>
            <person name="La Ragione R.M."/>
            <person name="Hildebrand F."/>
            <person name="Pallen M.J."/>
        </authorList>
    </citation>
    <scope>NUCLEOTIDE SEQUENCE [LARGE SCALE GENOMIC DNA]</scope>
    <source>
        <strain evidence="2 3">Sa1CVA4</strain>
    </source>
</reference>
<feature type="domain" description="THIF-type NAD/FAD binding fold" evidence="1">
    <location>
        <begin position="12"/>
        <end position="243"/>
    </location>
</feature>
<gene>
    <name evidence="2" type="ORF">H9628_02355</name>
</gene>
<protein>
    <submittedName>
        <fullName evidence="2">tRNA threonylcarbamoyladenosine dehydratase</fullName>
    </submittedName>
</protein>
<keyword evidence="3" id="KW-1185">Reference proteome</keyword>
<evidence type="ECO:0000259" key="1">
    <source>
        <dbReference type="Pfam" id="PF00899"/>
    </source>
</evidence>
<comment type="caution">
    <text evidence="2">The sequence shown here is derived from an EMBL/GenBank/DDBJ whole genome shotgun (WGS) entry which is preliminary data.</text>
</comment>
<dbReference type="SUPFAM" id="SSF69572">
    <property type="entry name" value="Activating enzymes of the ubiquitin-like proteins"/>
    <property type="match status" value="1"/>
</dbReference>
<dbReference type="PANTHER" id="PTHR43267">
    <property type="entry name" value="TRNA THREONYLCARBAMOYLADENOSINE DEHYDRATASE"/>
    <property type="match status" value="1"/>
</dbReference>
<dbReference type="Pfam" id="PF00899">
    <property type="entry name" value="ThiF"/>
    <property type="match status" value="1"/>
</dbReference>
<accession>A0ABR8WJQ4</accession>
<name>A0ABR8WJQ4_9FLAO</name>
<dbReference type="InterPro" id="IPR045886">
    <property type="entry name" value="ThiF/MoeB/HesA"/>
</dbReference>
<organism evidence="2 3">
    <name type="scientific">Kaistella pullorum</name>
    <dbReference type="NCBI Taxonomy" id="2763074"/>
    <lineage>
        <taxon>Bacteria</taxon>
        <taxon>Pseudomonadati</taxon>
        <taxon>Bacteroidota</taxon>
        <taxon>Flavobacteriia</taxon>
        <taxon>Flavobacteriales</taxon>
        <taxon>Weeksellaceae</taxon>
        <taxon>Chryseobacterium group</taxon>
        <taxon>Kaistella</taxon>
    </lineage>
</organism>
<evidence type="ECO:0000313" key="3">
    <source>
        <dbReference type="Proteomes" id="UP000626242"/>
    </source>
</evidence>
<dbReference type="InterPro" id="IPR000594">
    <property type="entry name" value="ThiF_NAD_FAD-bd"/>
</dbReference>
<dbReference type="CDD" id="cd00755">
    <property type="entry name" value="YgdL_like"/>
    <property type="match status" value="1"/>
</dbReference>
<sequence>MDKNWLERTELLVKAHGIEKLKRANLLVVGLGGVGSFAAEFLARAGVGKLTIVDGDTVDLTNINRQLPALHSTVGQPKVELVAQRLRDINPEIELTEINEFLIPEKMQAVIDGDQFDYVLDCIDSVTPKIELIKAAKRKRIKIVSCMGAGGKINPAKVMVRDISKTYNCFLARQVRKRLKAEKIDKGVRCVFSNEIQDEDSLKMTDGSNYKRSFYGTISYIPAIFGLYAAAEVINYLIDKENDTATSSDI</sequence>
<proteinExistence type="predicted"/>
<dbReference type="RefSeq" id="WP_251832509.1">
    <property type="nucleotide sequence ID" value="NZ_JACSPS010000001.1"/>
</dbReference>
<dbReference type="Proteomes" id="UP000626242">
    <property type="component" value="Unassembled WGS sequence"/>
</dbReference>
<dbReference type="Gene3D" id="3.40.50.720">
    <property type="entry name" value="NAD(P)-binding Rossmann-like Domain"/>
    <property type="match status" value="1"/>
</dbReference>
<dbReference type="EMBL" id="JACSPS010000001">
    <property type="protein sequence ID" value="MBD8017303.1"/>
    <property type="molecule type" value="Genomic_DNA"/>
</dbReference>
<evidence type="ECO:0000313" key="2">
    <source>
        <dbReference type="EMBL" id="MBD8017303.1"/>
    </source>
</evidence>
<dbReference type="InterPro" id="IPR035985">
    <property type="entry name" value="Ubiquitin-activating_enz"/>
</dbReference>